<feature type="compositionally biased region" description="Low complexity" evidence="1">
    <location>
        <begin position="61"/>
        <end position="77"/>
    </location>
</feature>
<feature type="transmembrane region" description="Helical" evidence="2">
    <location>
        <begin position="94"/>
        <end position="113"/>
    </location>
</feature>
<keyword evidence="2" id="KW-0812">Transmembrane</keyword>
<feature type="region of interest" description="Disordered" evidence="1">
    <location>
        <begin position="61"/>
        <end position="93"/>
    </location>
</feature>
<evidence type="ECO:0000256" key="2">
    <source>
        <dbReference type="SAM" id="Phobius"/>
    </source>
</evidence>
<reference evidence="3 4" key="1">
    <citation type="submission" date="2018-03" db="EMBL/GenBank/DDBJ databases">
        <authorList>
            <person name="Fogelqvist J."/>
        </authorList>
    </citation>
    <scope>NUCLEOTIDE SEQUENCE [LARGE SCALE GENOMIC DNA]</scope>
</reference>
<sequence length="121" mass="12875">MQQQPVYQQGPDGTYHQVGFATVATGPQLVQAPPAMYMQGGMPQTMVYAQQPQMMMAQPQVMMQHQPMAQPAPQTSPASPPPYKGKDEPEKEDGGCCLCVLCAALVGGCILYLKAAAGMTS</sequence>
<keyword evidence="2" id="KW-1133">Transmembrane helix</keyword>
<name>A0A3P3XZ41_PLABS</name>
<dbReference type="EMBL" id="OVEO01000001">
    <property type="protein sequence ID" value="SPQ93143.1"/>
    <property type="molecule type" value="Genomic_DNA"/>
</dbReference>
<dbReference type="Proteomes" id="UP000290189">
    <property type="component" value="Unassembled WGS sequence"/>
</dbReference>
<accession>A0A3P3XZ41</accession>
<dbReference type="AlphaFoldDB" id="A0A3P3XZ41"/>
<organism evidence="3 4">
    <name type="scientific">Plasmodiophora brassicae</name>
    <name type="common">Clubroot disease agent</name>
    <dbReference type="NCBI Taxonomy" id="37360"/>
    <lineage>
        <taxon>Eukaryota</taxon>
        <taxon>Sar</taxon>
        <taxon>Rhizaria</taxon>
        <taxon>Endomyxa</taxon>
        <taxon>Phytomyxea</taxon>
        <taxon>Plasmodiophorida</taxon>
        <taxon>Plasmodiophoridae</taxon>
        <taxon>Plasmodiophora</taxon>
    </lineage>
</organism>
<protein>
    <submittedName>
        <fullName evidence="3">Uncharacterized protein</fullName>
    </submittedName>
</protein>
<keyword evidence="3" id="KW-0496">Mitochondrion</keyword>
<evidence type="ECO:0000256" key="1">
    <source>
        <dbReference type="SAM" id="MobiDB-lite"/>
    </source>
</evidence>
<feature type="compositionally biased region" description="Basic and acidic residues" evidence="1">
    <location>
        <begin position="84"/>
        <end position="93"/>
    </location>
</feature>
<evidence type="ECO:0000313" key="4">
    <source>
        <dbReference type="Proteomes" id="UP000290189"/>
    </source>
</evidence>
<evidence type="ECO:0000313" key="3">
    <source>
        <dbReference type="EMBL" id="SPQ93143.1"/>
    </source>
</evidence>
<keyword evidence="2" id="KW-0472">Membrane</keyword>
<proteinExistence type="predicted"/>
<gene>
    <name evidence="3" type="ORF">PLBR_LOCUS358</name>
</gene>
<geneLocation type="mitochondrion" evidence="3"/>